<gene>
    <name evidence="2" type="ORF">NCAST_31_00840</name>
</gene>
<reference evidence="2 3" key="1">
    <citation type="journal article" date="2014" name="BMC Genomics">
        <title>Genome based analysis of type-I polyketide synthase and nonribosomal peptide synthetase gene clusters in seven strains of five representative Nocardia species.</title>
        <authorList>
            <person name="Komaki H."/>
            <person name="Ichikawa N."/>
            <person name="Hosoyama A."/>
            <person name="Takahashi-Nakaguchi A."/>
            <person name="Matsuzawa T."/>
            <person name="Suzuki K."/>
            <person name="Fujita N."/>
            <person name="Gonoi T."/>
        </authorList>
    </citation>
    <scope>NUCLEOTIDE SEQUENCE [LARGE SCALE GENOMIC DNA]</scope>
    <source>
        <strain evidence="2 3">NBRC 15531</strain>
    </source>
</reference>
<dbReference type="SUPFAM" id="SSF160424">
    <property type="entry name" value="BH3703-like"/>
    <property type="match status" value="1"/>
</dbReference>
<proteinExistence type="predicted"/>
<dbReference type="AlphaFoldDB" id="U5EDH1"/>
<dbReference type="EMBL" id="BAFO02000031">
    <property type="protein sequence ID" value="GAD85390.1"/>
    <property type="molecule type" value="Genomic_DNA"/>
</dbReference>
<dbReference type="OrthoDB" id="288554at2"/>
<sequence length="281" mass="31623">MDVVKQQELIRIISEGLVEAIGATRAEVVGVFTLLGDLAFHTISYQVDGQWCSGSKLPEAICEAIAELKREMYTADSGTWLSMQISVLDGDVSTIFEYDEIPQFVESITSHLGIELRRYPRARVPQWMLEELDESWSPGRNVDVRDEPGDPQSYSFLSRIQGPSSGYLPKMPREEAVASARGYRPEEDGYIYLRISHEYVSERDGLQSFLEIDGEGYEVRKVCYFPNGRADWASLASDGAYVQLSEEPVVNESQSVESGPQCIEILPEEFQAEWLHVTGLH</sequence>
<dbReference type="RefSeq" id="WP_022566684.1">
    <property type="nucleotide sequence ID" value="NZ_BAFO02000031.1"/>
</dbReference>
<comment type="caution">
    <text evidence="2">The sequence shown here is derived from an EMBL/GenBank/DDBJ whole genome shotgun (WGS) entry which is preliminary data.</text>
</comment>
<name>U5EDH1_NOCAS</name>
<dbReference type="Proteomes" id="UP000017048">
    <property type="component" value="Unassembled WGS sequence"/>
</dbReference>
<dbReference type="InterPro" id="IPR036170">
    <property type="entry name" value="YezG-like_sf"/>
</dbReference>
<evidence type="ECO:0000313" key="3">
    <source>
        <dbReference type="Proteomes" id="UP000017048"/>
    </source>
</evidence>
<organism evidence="2 3">
    <name type="scientific">Nocardia asteroides NBRC 15531</name>
    <dbReference type="NCBI Taxonomy" id="1110697"/>
    <lineage>
        <taxon>Bacteria</taxon>
        <taxon>Bacillati</taxon>
        <taxon>Actinomycetota</taxon>
        <taxon>Actinomycetes</taxon>
        <taxon>Mycobacteriales</taxon>
        <taxon>Nocardiaceae</taxon>
        <taxon>Nocardia</taxon>
    </lineage>
</organism>
<dbReference type="InterPro" id="IPR049248">
    <property type="entry name" value="DUF6881"/>
</dbReference>
<protein>
    <recommendedName>
        <fullName evidence="1">DUF6881 domain-containing protein</fullName>
    </recommendedName>
</protein>
<dbReference type="Pfam" id="PF21812">
    <property type="entry name" value="DUF6881"/>
    <property type="match status" value="1"/>
</dbReference>
<accession>U5EDH1</accession>
<evidence type="ECO:0000313" key="2">
    <source>
        <dbReference type="EMBL" id="GAD85390.1"/>
    </source>
</evidence>
<keyword evidence="3" id="KW-1185">Reference proteome</keyword>
<feature type="domain" description="DUF6881" evidence="1">
    <location>
        <begin position="192"/>
        <end position="276"/>
    </location>
</feature>
<dbReference type="GeneID" id="91514109"/>
<evidence type="ECO:0000259" key="1">
    <source>
        <dbReference type="Pfam" id="PF21812"/>
    </source>
</evidence>